<dbReference type="PRINTS" id="PR02090">
    <property type="entry name" value="HAUSAUGMINL4"/>
</dbReference>
<dbReference type="Pfam" id="PF14735">
    <property type="entry name" value="HAUS4"/>
    <property type="match status" value="1"/>
</dbReference>
<dbReference type="Proteomes" id="UP000050525">
    <property type="component" value="Unassembled WGS sequence"/>
</dbReference>
<name>A0A151NQJ5_ALLMI</name>
<accession>A0A151NQJ5</accession>
<sequence>MSFSATILFSPPNANEAKCCCCTCKKEPGVEAASGGPPPPCTPITVSGHGLAVQNSEQLLHVIYQRVDKAVGLAEAALALAKANNEALRRLEEEVGALRRGAPAAVKASPTPAPEELLEEEEEEEEEAEGLRNGVQVVIEELRQLGAAAGPPGRLAFSPTQPADGSLSGVLDDLPPSDVPPQRAVVPTYSVAPSPPAQLMGEPSPSPSYSEELPHSAAFEVASRGEPRFSLGFASVPCRSRGNGPKNARRKRDLVLSKLVHNVHNHITNEKRFNGSESIKSSWNIAVVKFLLEKLRQELVTSQHNYTDKELKGACVAYFLTKRREYRNSLNPFKGLKEKEEKKLRSRRYRLFANRSGVARLLGPEEQRLWEGVTEELMSDEEDSLSEPGVWVARPPRFRASPLTQLCYRLDINSKHGAKANRVYGPPSERLPSAEVQLLPPHLYDPHFQEHEEEGDTGTPPYTPSNKAFCPNLSSFIEIKVEKDESEKGGKWRKRHVRSSLGVACSRGGPPPQGGCVGYLPLGLCPAVMASDRGPLGDLGCELPQQGNSGASLPPCQVTEEDLTANPGLATLLQGLAGHMDASGLSTGLARQLQQVQRELQLQRVAWLRWECLHRLLQEALLKADTGSAPRDKKFLETLERCLRLGELRLIVGLGPAPCAASPILLGLEVSDLQELLPPSQDLALLRECLPPDLEERLQHRALALLSYYWPESDGAGAAERAAQLGMLAEVLAAEQRRLREARVQRRDLIGLLERQRAAYGQALEQCRGLLCQLAQEYRLGTQAELDQSNAQYLETKCSAMLLKARLEELSILLDTYPPEKVEVHRAIKAELQVAVERQEKELAQALELLAAYETLGPDFAALAEEYAQLQAQADNRRWALRELAGGSPQ</sequence>
<organism evidence="3 4">
    <name type="scientific">Alligator mississippiensis</name>
    <name type="common">American alligator</name>
    <dbReference type="NCBI Taxonomy" id="8496"/>
    <lineage>
        <taxon>Eukaryota</taxon>
        <taxon>Metazoa</taxon>
        <taxon>Chordata</taxon>
        <taxon>Craniata</taxon>
        <taxon>Vertebrata</taxon>
        <taxon>Euteleostomi</taxon>
        <taxon>Archelosauria</taxon>
        <taxon>Archosauria</taxon>
        <taxon>Crocodylia</taxon>
        <taxon>Alligatoridae</taxon>
        <taxon>Alligatorinae</taxon>
        <taxon>Alligator</taxon>
    </lineage>
</organism>
<feature type="region of interest" description="Disordered" evidence="2">
    <location>
        <begin position="101"/>
        <end position="130"/>
    </location>
</feature>
<gene>
    <name evidence="3" type="primary">HAUS4</name>
    <name evidence="3" type="ORF">Y1Q_0011088</name>
</gene>
<dbReference type="GO" id="GO:0007098">
    <property type="term" value="P:centrosome cycle"/>
    <property type="evidence" value="ECO:0007669"/>
    <property type="project" value="InterPro"/>
</dbReference>
<evidence type="ECO:0000313" key="3">
    <source>
        <dbReference type="EMBL" id="KYO39122.1"/>
    </source>
</evidence>
<dbReference type="InterPro" id="IPR026214">
    <property type="entry name" value="HAUS4_met"/>
</dbReference>
<keyword evidence="4" id="KW-1185">Reference proteome</keyword>
<dbReference type="STRING" id="8496.A0A151NQJ5"/>
<dbReference type="InterPro" id="IPR028101">
    <property type="entry name" value="DUF4616"/>
</dbReference>
<dbReference type="GO" id="GO:0070652">
    <property type="term" value="C:HAUS complex"/>
    <property type="evidence" value="ECO:0007669"/>
    <property type="project" value="InterPro"/>
</dbReference>
<dbReference type="AlphaFoldDB" id="A0A151NQJ5"/>
<keyword evidence="1" id="KW-0175">Coiled coil</keyword>
<dbReference type="PANTHER" id="PTHR14375:SF2">
    <property type="entry name" value="SIMILAR TO RIKEN CDNA 4931414P19"/>
    <property type="match status" value="1"/>
</dbReference>
<dbReference type="GO" id="GO:0051225">
    <property type="term" value="P:spindle assembly"/>
    <property type="evidence" value="ECO:0007669"/>
    <property type="project" value="InterPro"/>
</dbReference>
<evidence type="ECO:0000256" key="2">
    <source>
        <dbReference type="SAM" id="MobiDB-lite"/>
    </source>
</evidence>
<dbReference type="EMBL" id="AKHW03002376">
    <property type="protein sequence ID" value="KYO39122.1"/>
    <property type="molecule type" value="Genomic_DNA"/>
</dbReference>
<dbReference type="eggNOG" id="ENOG502QR1B">
    <property type="taxonomic scope" value="Eukaryota"/>
</dbReference>
<feature type="coiled-coil region" evidence="1">
    <location>
        <begin position="822"/>
        <end position="856"/>
    </location>
</feature>
<proteinExistence type="predicted"/>
<feature type="region of interest" description="Disordered" evidence="2">
    <location>
        <begin position="150"/>
        <end position="169"/>
    </location>
</feature>
<protein>
    <submittedName>
        <fullName evidence="3">HAUS augmin-like complex subunit 4</fullName>
    </submittedName>
</protein>
<comment type="caution">
    <text evidence="3">The sequence shown here is derived from an EMBL/GenBank/DDBJ whole genome shotgun (WGS) entry which is preliminary data.</text>
</comment>
<dbReference type="PANTHER" id="PTHR14375">
    <property type="entry name" value="SIMILAR TO RIKEN CDNA 4931414P19"/>
    <property type="match status" value="1"/>
</dbReference>
<dbReference type="Pfam" id="PF15394">
    <property type="entry name" value="DUF4616"/>
    <property type="match status" value="1"/>
</dbReference>
<evidence type="ECO:0000313" key="4">
    <source>
        <dbReference type="Proteomes" id="UP000050525"/>
    </source>
</evidence>
<reference evidence="3 4" key="1">
    <citation type="journal article" date="2012" name="Genome Biol.">
        <title>Sequencing three crocodilian genomes to illuminate the evolution of archosaurs and amniotes.</title>
        <authorList>
            <person name="St John J.A."/>
            <person name="Braun E.L."/>
            <person name="Isberg S.R."/>
            <person name="Miles L.G."/>
            <person name="Chong A.Y."/>
            <person name="Gongora J."/>
            <person name="Dalzell P."/>
            <person name="Moran C."/>
            <person name="Bed'hom B."/>
            <person name="Abzhanov A."/>
            <person name="Burgess S.C."/>
            <person name="Cooksey A.M."/>
            <person name="Castoe T.A."/>
            <person name="Crawford N.G."/>
            <person name="Densmore L.D."/>
            <person name="Drew J.C."/>
            <person name="Edwards S.V."/>
            <person name="Faircloth B.C."/>
            <person name="Fujita M.K."/>
            <person name="Greenwold M.J."/>
            <person name="Hoffmann F.G."/>
            <person name="Howard J.M."/>
            <person name="Iguchi T."/>
            <person name="Janes D.E."/>
            <person name="Khan S.Y."/>
            <person name="Kohno S."/>
            <person name="de Koning A.J."/>
            <person name="Lance S.L."/>
            <person name="McCarthy F.M."/>
            <person name="McCormack J.E."/>
            <person name="Merchant M.E."/>
            <person name="Peterson D.G."/>
            <person name="Pollock D.D."/>
            <person name="Pourmand N."/>
            <person name="Raney B.J."/>
            <person name="Roessler K.A."/>
            <person name="Sanford J.R."/>
            <person name="Sawyer R.H."/>
            <person name="Schmidt C.J."/>
            <person name="Triplett E.W."/>
            <person name="Tuberville T.D."/>
            <person name="Venegas-Anaya M."/>
            <person name="Howard J.T."/>
            <person name="Jarvis E.D."/>
            <person name="Guillette L.J.Jr."/>
            <person name="Glenn T.C."/>
            <person name="Green R.E."/>
            <person name="Ray D.A."/>
        </authorList>
    </citation>
    <scope>NUCLEOTIDE SEQUENCE [LARGE SCALE GENOMIC DNA]</scope>
    <source>
        <strain evidence="3">KSC_2009_1</strain>
    </source>
</reference>
<dbReference type="InterPro" id="IPR029327">
    <property type="entry name" value="HAUS4"/>
</dbReference>
<evidence type="ECO:0000256" key="1">
    <source>
        <dbReference type="SAM" id="Coils"/>
    </source>
</evidence>
<feature type="compositionally biased region" description="Acidic residues" evidence="2">
    <location>
        <begin position="116"/>
        <end position="128"/>
    </location>
</feature>